<evidence type="ECO:0000256" key="6">
    <source>
        <dbReference type="ARBA" id="ARBA00023033"/>
    </source>
</evidence>
<dbReference type="Proteomes" id="UP001383192">
    <property type="component" value="Unassembled WGS sequence"/>
</dbReference>
<organism evidence="9 10">
    <name type="scientific">Paramarasmius palmivorus</name>
    <dbReference type="NCBI Taxonomy" id="297713"/>
    <lineage>
        <taxon>Eukaryota</taxon>
        <taxon>Fungi</taxon>
        <taxon>Dikarya</taxon>
        <taxon>Basidiomycota</taxon>
        <taxon>Agaricomycotina</taxon>
        <taxon>Agaricomycetes</taxon>
        <taxon>Agaricomycetidae</taxon>
        <taxon>Agaricales</taxon>
        <taxon>Marasmiineae</taxon>
        <taxon>Marasmiaceae</taxon>
        <taxon>Paramarasmius</taxon>
    </lineage>
</organism>
<dbReference type="InterPro" id="IPR017972">
    <property type="entry name" value="Cyt_P450_CS"/>
</dbReference>
<keyword evidence="4" id="KW-0560">Oxidoreductase</keyword>
<proteinExistence type="inferred from homology"/>
<comment type="cofactor">
    <cofactor evidence="1 7">
        <name>heme</name>
        <dbReference type="ChEBI" id="CHEBI:30413"/>
    </cofactor>
</comment>
<evidence type="ECO:0008006" key="11">
    <source>
        <dbReference type="Google" id="ProtNLM"/>
    </source>
</evidence>
<dbReference type="CDD" id="cd11041">
    <property type="entry name" value="CYP503A1-like"/>
    <property type="match status" value="1"/>
</dbReference>
<keyword evidence="7" id="KW-0349">Heme</keyword>
<accession>A0AAW0DGL5</accession>
<dbReference type="GO" id="GO:0004497">
    <property type="term" value="F:monooxygenase activity"/>
    <property type="evidence" value="ECO:0007669"/>
    <property type="project" value="UniProtKB-KW"/>
</dbReference>
<keyword evidence="8" id="KW-0812">Transmembrane</keyword>
<dbReference type="GO" id="GO:0020037">
    <property type="term" value="F:heme binding"/>
    <property type="evidence" value="ECO:0007669"/>
    <property type="project" value="InterPro"/>
</dbReference>
<dbReference type="GO" id="GO:0005506">
    <property type="term" value="F:iron ion binding"/>
    <property type="evidence" value="ECO:0007669"/>
    <property type="project" value="InterPro"/>
</dbReference>
<dbReference type="EMBL" id="JAYKXP010000015">
    <property type="protein sequence ID" value="KAK7049973.1"/>
    <property type="molecule type" value="Genomic_DNA"/>
</dbReference>
<feature type="transmembrane region" description="Helical" evidence="8">
    <location>
        <begin position="36"/>
        <end position="56"/>
    </location>
</feature>
<feature type="transmembrane region" description="Helical" evidence="8">
    <location>
        <begin position="194"/>
        <end position="215"/>
    </location>
</feature>
<dbReference type="InterPro" id="IPR002401">
    <property type="entry name" value="Cyt_P450_E_grp-I"/>
</dbReference>
<dbReference type="PANTHER" id="PTHR46206:SF1">
    <property type="entry name" value="P450, PUTATIVE (EUROFUNG)-RELATED"/>
    <property type="match status" value="1"/>
</dbReference>
<keyword evidence="5 7" id="KW-0408">Iron</keyword>
<sequence length="803" mass="89442">MFNVHLVVYSAAPLLAVWLLSDYIRNREKRRKLDSIPTITTTGIFSFITGPVKFLFNARDMVQKGYEKYHGGIFKIRMLNRWSVVITTPKMIEDIRKAPDDVLSFQEALQDVLQIEYTLGKSLHRDPYQVAVVRGPLTRNIAARFLDVQDEIKASFNDLIPAKDGTWSDESIEKRTLNLQHLPEWVPVNLNDTIMHVITLQVIALFIPGIGLTLAKQDLNIKFTIQVVLSGQLISLFPEFMKPIVGNLFTPVPASVKRAKKHLAPIILERLAQEEEYGPDWADRPNDLLSWLLSEAKGYQRTLDDLVMRILTVNFGAIHTTTMTVTTTISVLCVYSHYIEELRQEIESVVAEHGWTKLAMGQMRKLDSFLKEAQRFTSYGVFGIERKTLKEFTFSDGTTVPAGVNIGVPVQAIHHDERYFPDAHGFDGFRFADLRAEHSESIKHQMVTPTADFLLFGSGRHACPGRFFAVNELKALIAHVLLTYDIKLENEGGMPSVNWFGIFSLIAALKIGGASAMPFSRVVELLPRDVERIAIDEETGQYLAFDSAGTLTATFPISHEPTTQPERRAAGTCVALSVDEVQDLPGWSQMLDYANNLWGDGGRNIVTNPEESHETTTEGALVGTSGSVSIGVDQGFTADSTFTVTKAASVGLSSTVSVKFGLDAISEVSGSFTTSTEVTNTNAHRCEDSNLFQMTDLERVYYRSFGSTFSDVSRVTVTMEAPEGKKCNAVTNAKTCQIQAEGQLRYTAEGWVWFNYKKRVDGHFKWAVNFATAIANVDDRSSFLEFRGSVQANTRVSFAGECV</sequence>
<keyword evidence="3 7" id="KW-0479">Metal-binding</keyword>
<evidence type="ECO:0000256" key="5">
    <source>
        <dbReference type="ARBA" id="ARBA00023004"/>
    </source>
</evidence>
<dbReference type="Pfam" id="PF00067">
    <property type="entry name" value="p450"/>
    <property type="match status" value="1"/>
</dbReference>
<evidence type="ECO:0000256" key="3">
    <source>
        <dbReference type="ARBA" id="ARBA00022723"/>
    </source>
</evidence>
<keyword evidence="10" id="KW-1185">Reference proteome</keyword>
<evidence type="ECO:0000256" key="2">
    <source>
        <dbReference type="ARBA" id="ARBA00010617"/>
    </source>
</evidence>
<dbReference type="AlphaFoldDB" id="A0AAW0DGL5"/>
<dbReference type="InterPro" id="IPR036396">
    <property type="entry name" value="Cyt_P450_sf"/>
</dbReference>
<evidence type="ECO:0000256" key="1">
    <source>
        <dbReference type="ARBA" id="ARBA00001971"/>
    </source>
</evidence>
<evidence type="ECO:0000256" key="7">
    <source>
        <dbReference type="PIRSR" id="PIRSR602401-1"/>
    </source>
</evidence>
<feature type="transmembrane region" description="Helical" evidence="8">
    <location>
        <begin position="6"/>
        <end position="24"/>
    </location>
</feature>
<dbReference type="GO" id="GO:0016705">
    <property type="term" value="F:oxidoreductase activity, acting on paired donors, with incorporation or reduction of molecular oxygen"/>
    <property type="evidence" value="ECO:0007669"/>
    <property type="project" value="InterPro"/>
</dbReference>
<evidence type="ECO:0000313" key="9">
    <source>
        <dbReference type="EMBL" id="KAK7049973.1"/>
    </source>
</evidence>
<dbReference type="Gene3D" id="1.10.630.10">
    <property type="entry name" value="Cytochrome P450"/>
    <property type="match status" value="1"/>
</dbReference>
<protein>
    <recommendedName>
        <fullName evidence="11">Cytochrome P450</fullName>
    </recommendedName>
</protein>
<comment type="caution">
    <text evidence="9">The sequence shown here is derived from an EMBL/GenBank/DDBJ whole genome shotgun (WGS) entry which is preliminary data.</text>
</comment>
<dbReference type="PANTHER" id="PTHR46206">
    <property type="entry name" value="CYTOCHROME P450"/>
    <property type="match status" value="1"/>
</dbReference>
<evidence type="ECO:0000256" key="4">
    <source>
        <dbReference type="ARBA" id="ARBA00023002"/>
    </source>
</evidence>
<name>A0AAW0DGL5_9AGAR</name>
<reference evidence="9 10" key="1">
    <citation type="submission" date="2024-01" db="EMBL/GenBank/DDBJ databases">
        <title>A draft genome for a cacao thread blight-causing isolate of Paramarasmius palmivorus.</title>
        <authorList>
            <person name="Baruah I.K."/>
            <person name="Bukari Y."/>
            <person name="Amoako-Attah I."/>
            <person name="Meinhardt L.W."/>
            <person name="Bailey B.A."/>
            <person name="Cohen S.P."/>
        </authorList>
    </citation>
    <scope>NUCLEOTIDE SEQUENCE [LARGE SCALE GENOMIC DNA]</scope>
    <source>
        <strain evidence="9 10">GH-12</strain>
    </source>
</reference>
<feature type="binding site" description="axial binding residue" evidence="7">
    <location>
        <position position="463"/>
    </location>
    <ligand>
        <name>heme</name>
        <dbReference type="ChEBI" id="CHEBI:30413"/>
    </ligand>
    <ligandPart>
        <name>Fe</name>
        <dbReference type="ChEBI" id="CHEBI:18248"/>
    </ligandPart>
</feature>
<comment type="similarity">
    <text evidence="2">Belongs to the cytochrome P450 family.</text>
</comment>
<keyword evidence="8" id="KW-0472">Membrane</keyword>
<evidence type="ECO:0000256" key="8">
    <source>
        <dbReference type="SAM" id="Phobius"/>
    </source>
</evidence>
<keyword evidence="8" id="KW-1133">Transmembrane helix</keyword>
<dbReference type="PROSITE" id="PS00086">
    <property type="entry name" value="CYTOCHROME_P450"/>
    <property type="match status" value="1"/>
</dbReference>
<evidence type="ECO:0000313" key="10">
    <source>
        <dbReference type="Proteomes" id="UP001383192"/>
    </source>
</evidence>
<gene>
    <name evidence="9" type="ORF">VNI00_005404</name>
</gene>
<dbReference type="SUPFAM" id="SSF48264">
    <property type="entry name" value="Cytochrome P450"/>
    <property type="match status" value="1"/>
</dbReference>
<keyword evidence="6" id="KW-0503">Monooxygenase</keyword>
<dbReference type="PRINTS" id="PR00463">
    <property type="entry name" value="EP450I"/>
</dbReference>
<dbReference type="InterPro" id="IPR001128">
    <property type="entry name" value="Cyt_P450"/>
</dbReference>